<name>A0A941EZL9_9ACTN</name>
<evidence type="ECO:0008006" key="3">
    <source>
        <dbReference type="Google" id="ProtNLM"/>
    </source>
</evidence>
<dbReference type="EMBL" id="JAGSOG010000184">
    <property type="protein sequence ID" value="MBR7837154.1"/>
    <property type="molecule type" value="Genomic_DNA"/>
</dbReference>
<dbReference type="SUPFAM" id="SSF158682">
    <property type="entry name" value="TerB-like"/>
    <property type="match status" value="1"/>
</dbReference>
<gene>
    <name evidence="1" type="ORF">KDL01_28010</name>
</gene>
<proteinExistence type="predicted"/>
<dbReference type="Gene3D" id="1.10.3680.10">
    <property type="entry name" value="TerB-like"/>
    <property type="match status" value="1"/>
</dbReference>
<comment type="caution">
    <text evidence="1">The sequence shown here is derived from an EMBL/GenBank/DDBJ whole genome shotgun (WGS) entry which is preliminary data.</text>
</comment>
<sequence length="207" mass="22237">MFFFIIWAIKVRYKALDRGSFFCPRCGGDREFEHRVGKRWFSLYYIPLFPCSGPVNEHVRCTTCQGMFTMQTLNRPTTNQLSSLLLDGVRGVLVHVLRAGSIQSPAAREAAIGEVRSAGLAGYDDASLQADIDVVPGDLSGLLSSLGGQLADQGKENLLRAAVKVALADGPMTDLERGVVHGTGAALGMTQAHALGVIAMAEQSAQR</sequence>
<dbReference type="RefSeq" id="WP_212531620.1">
    <property type="nucleotide sequence ID" value="NZ_JAGSOG010000184.1"/>
</dbReference>
<evidence type="ECO:0000313" key="2">
    <source>
        <dbReference type="Proteomes" id="UP000675781"/>
    </source>
</evidence>
<dbReference type="CDD" id="cd07177">
    <property type="entry name" value="terB_like"/>
    <property type="match status" value="1"/>
</dbReference>
<dbReference type="AlphaFoldDB" id="A0A941EZL9"/>
<organism evidence="1 2">
    <name type="scientific">Actinospica durhamensis</name>
    <dbReference type="NCBI Taxonomy" id="1508375"/>
    <lineage>
        <taxon>Bacteria</taxon>
        <taxon>Bacillati</taxon>
        <taxon>Actinomycetota</taxon>
        <taxon>Actinomycetes</taxon>
        <taxon>Catenulisporales</taxon>
        <taxon>Actinospicaceae</taxon>
        <taxon>Actinospica</taxon>
    </lineage>
</organism>
<reference evidence="1" key="1">
    <citation type="submission" date="2021-04" db="EMBL/GenBank/DDBJ databases">
        <title>Genome based classification of Actinospica acidithermotolerans sp. nov., an actinobacterium isolated from an Indonesian hot spring.</title>
        <authorList>
            <person name="Kusuma A.B."/>
            <person name="Putra K.E."/>
            <person name="Nafisah S."/>
            <person name="Loh J."/>
            <person name="Nouioui I."/>
            <person name="Goodfellow M."/>
        </authorList>
    </citation>
    <scope>NUCLEOTIDE SEQUENCE</scope>
    <source>
        <strain evidence="1">CSCA 57</strain>
    </source>
</reference>
<keyword evidence="2" id="KW-1185">Reference proteome</keyword>
<evidence type="ECO:0000313" key="1">
    <source>
        <dbReference type="EMBL" id="MBR7837154.1"/>
    </source>
</evidence>
<dbReference type="Proteomes" id="UP000675781">
    <property type="component" value="Unassembled WGS sequence"/>
</dbReference>
<dbReference type="InterPro" id="IPR029024">
    <property type="entry name" value="TerB-like"/>
</dbReference>
<accession>A0A941EZL9</accession>
<protein>
    <recommendedName>
        <fullName evidence="3">Tellurite resistance protein TerB</fullName>
    </recommendedName>
</protein>